<feature type="binding site" evidence="2">
    <location>
        <position position="81"/>
    </location>
    <ligand>
        <name>Fe cation</name>
        <dbReference type="ChEBI" id="CHEBI:24875"/>
    </ligand>
</feature>
<dbReference type="SUPFAM" id="SSF51182">
    <property type="entry name" value="RmlC-like cupins"/>
    <property type="match status" value="1"/>
</dbReference>
<dbReference type="CDD" id="cd02247">
    <property type="entry name" value="cupin_pirin_C"/>
    <property type="match status" value="1"/>
</dbReference>
<gene>
    <name evidence="6" type="ORF">SAMN02745225_01154</name>
</gene>
<dbReference type="EMBL" id="FQUL01000013">
    <property type="protein sequence ID" value="SHE62586.1"/>
    <property type="molecule type" value="Genomic_DNA"/>
</dbReference>
<dbReference type="OrthoDB" id="321327at2"/>
<evidence type="ECO:0000313" key="7">
    <source>
        <dbReference type="Proteomes" id="UP000184295"/>
    </source>
</evidence>
<evidence type="ECO:0000256" key="2">
    <source>
        <dbReference type="PIRSR" id="PIRSR006232-1"/>
    </source>
</evidence>
<evidence type="ECO:0000259" key="4">
    <source>
        <dbReference type="Pfam" id="PF02678"/>
    </source>
</evidence>
<comment type="cofactor">
    <cofactor evidence="2">
        <name>Fe cation</name>
        <dbReference type="ChEBI" id="CHEBI:24875"/>
    </cofactor>
    <text evidence="2">Binds 1 Fe cation per subunit.</text>
</comment>
<feature type="binding site" evidence="2">
    <location>
        <position position="127"/>
    </location>
    <ligand>
        <name>Fe cation</name>
        <dbReference type="ChEBI" id="CHEBI:24875"/>
    </ligand>
</feature>
<feature type="binding site" evidence="2">
    <location>
        <position position="83"/>
    </location>
    <ligand>
        <name>Fe cation</name>
        <dbReference type="ChEBI" id="CHEBI:24875"/>
    </ligand>
</feature>
<sequence length="319" mass="35395">MPSVSVDNLLVLPRVKAPDATKRWRKVYKVSTAPHGVEGAGFEVWRGFFGSTMQRTDPFIFLDQMGPVVYEPKEAKGAPWHPHRGFETVTYLTDGQMVHRDSQGGGGVISEGDTQWMTAGSGILHDELPSEKIIEKGGLSHGVQLWVNLPRSKKWSPPRYQAIEKSDLALLTNEDGSCLIRLIAGELDGHRGAGSTHTPITYAHVTMYPDSQLRLEWNPAYNALAYILEGEGWAGHERAPFRSHQLVDFGDGDAILLQSKKEQSSSTKAVEILLLGGQPIREPVVHYGPFVMNTKEEIVEAIEDYQRGRMGTVPAQWIN</sequence>
<dbReference type="InterPro" id="IPR003829">
    <property type="entry name" value="Pirin_N_dom"/>
</dbReference>
<dbReference type="Pfam" id="PF02678">
    <property type="entry name" value="Pirin"/>
    <property type="match status" value="1"/>
</dbReference>
<feature type="domain" description="Pirin N-terminal" evidence="4">
    <location>
        <begin position="51"/>
        <end position="147"/>
    </location>
</feature>
<reference evidence="7" key="1">
    <citation type="submission" date="2016-11" db="EMBL/GenBank/DDBJ databases">
        <authorList>
            <person name="Varghese N."/>
            <person name="Submissions S."/>
        </authorList>
    </citation>
    <scope>NUCLEOTIDE SEQUENCE [LARGE SCALE GENOMIC DNA]</scope>
    <source>
        <strain evidence="7">DSM 19514</strain>
    </source>
</reference>
<dbReference type="Proteomes" id="UP000184295">
    <property type="component" value="Unassembled WGS sequence"/>
</dbReference>
<evidence type="ECO:0000259" key="5">
    <source>
        <dbReference type="Pfam" id="PF05726"/>
    </source>
</evidence>
<dbReference type="PANTHER" id="PTHR13903:SF8">
    <property type="entry name" value="PIRIN"/>
    <property type="match status" value="1"/>
</dbReference>
<feature type="domain" description="Pirin C-terminal" evidence="5">
    <location>
        <begin position="202"/>
        <end position="311"/>
    </location>
</feature>
<dbReference type="PANTHER" id="PTHR13903">
    <property type="entry name" value="PIRIN-RELATED"/>
    <property type="match status" value="1"/>
</dbReference>
<dbReference type="InterPro" id="IPR014710">
    <property type="entry name" value="RmlC-like_jellyroll"/>
</dbReference>
<evidence type="ECO:0000256" key="1">
    <source>
        <dbReference type="ARBA" id="ARBA00008416"/>
    </source>
</evidence>
<dbReference type="InterPro" id="IPR012093">
    <property type="entry name" value="Pirin"/>
</dbReference>
<accession>A0A1M4V0T7</accession>
<feature type="binding site" evidence="2">
    <location>
        <position position="125"/>
    </location>
    <ligand>
        <name>Fe cation</name>
        <dbReference type="ChEBI" id="CHEBI:24875"/>
    </ligand>
</feature>
<dbReference type="InterPro" id="IPR008778">
    <property type="entry name" value="Pirin_C_dom"/>
</dbReference>
<organism evidence="6 7">
    <name type="scientific">Ferrithrix thermotolerans DSM 19514</name>
    <dbReference type="NCBI Taxonomy" id="1121881"/>
    <lineage>
        <taxon>Bacteria</taxon>
        <taxon>Bacillati</taxon>
        <taxon>Actinomycetota</taxon>
        <taxon>Acidimicrobiia</taxon>
        <taxon>Acidimicrobiales</taxon>
        <taxon>Acidimicrobiaceae</taxon>
        <taxon>Ferrithrix</taxon>
    </lineage>
</organism>
<protein>
    <recommendedName>
        <fullName evidence="8">Pirin</fullName>
    </recommendedName>
</protein>
<evidence type="ECO:0008006" key="8">
    <source>
        <dbReference type="Google" id="ProtNLM"/>
    </source>
</evidence>
<comment type="similarity">
    <text evidence="1 3">Belongs to the pirin family.</text>
</comment>
<dbReference type="InterPro" id="IPR011051">
    <property type="entry name" value="RmlC_Cupin_sf"/>
</dbReference>
<dbReference type="Gene3D" id="2.60.120.10">
    <property type="entry name" value="Jelly Rolls"/>
    <property type="match status" value="2"/>
</dbReference>
<keyword evidence="2" id="KW-0479">Metal-binding</keyword>
<evidence type="ECO:0000313" key="6">
    <source>
        <dbReference type="EMBL" id="SHE62586.1"/>
    </source>
</evidence>
<evidence type="ECO:0000256" key="3">
    <source>
        <dbReference type="RuleBase" id="RU003457"/>
    </source>
</evidence>
<dbReference type="AlphaFoldDB" id="A0A1M4V0T7"/>
<dbReference type="PIRSF" id="PIRSF006232">
    <property type="entry name" value="Pirin"/>
    <property type="match status" value="1"/>
</dbReference>
<keyword evidence="2" id="KW-0408">Iron</keyword>
<proteinExistence type="inferred from homology"/>
<dbReference type="GO" id="GO:0046872">
    <property type="term" value="F:metal ion binding"/>
    <property type="evidence" value="ECO:0007669"/>
    <property type="project" value="UniProtKB-KW"/>
</dbReference>
<name>A0A1M4V0T7_9ACTN</name>
<dbReference type="Pfam" id="PF05726">
    <property type="entry name" value="Pirin_C"/>
    <property type="match status" value="1"/>
</dbReference>
<keyword evidence="7" id="KW-1185">Reference proteome</keyword>
<dbReference type="CDD" id="cd02909">
    <property type="entry name" value="cupin_pirin_N"/>
    <property type="match status" value="1"/>
</dbReference>
<dbReference type="RefSeq" id="WP_072789850.1">
    <property type="nucleotide sequence ID" value="NZ_FQUL01000013.1"/>
</dbReference>
<dbReference type="STRING" id="1121881.SAMN02745225_01154"/>